<feature type="transmembrane region" description="Helical" evidence="5">
    <location>
        <begin position="147"/>
        <end position="169"/>
    </location>
</feature>
<dbReference type="RefSeq" id="WP_015470365.1">
    <property type="nucleotide sequence ID" value="NC_020813.1"/>
</dbReference>
<dbReference type="HOGENOM" id="CLU_887578_0_0_7"/>
<evidence type="ECO:0000256" key="2">
    <source>
        <dbReference type="ARBA" id="ARBA00022692"/>
    </source>
</evidence>
<accession>M4VBL5</accession>
<evidence type="ECO:0000256" key="3">
    <source>
        <dbReference type="ARBA" id="ARBA00022989"/>
    </source>
</evidence>
<dbReference type="GO" id="GO:0004252">
    <property type="term" value="F:serine-type endopeptidase activity"/>
    <property type="evidence" value="ECO:0007669"/>
    <property type="project" value="InterPro"/>
</dbReference>
<protein>
    <submittedName>
        <fullName evidence="7">Putative integral membrane protein</fullName>
    </submittedName>
</protein>
<dbReference type="AlphaFoldDB" id="M4VBL5"/>
<evidence type="ECO:0000313" key="8">
    <source>
        <dbReference type="Proteomes" id="UP000012040"/>
    </source>
</evidence>
<sequence length="315" mass="35470">MIFPGDFKELNLKKPEWSLSWAVLILNITLYVVTAIIYDSWPARDTLQILNDEKFKNSVAEMYVQTLDPVEVKNLKGSAAQIYFSALKDERFWKRVETYPFTGDQVQIAENREVISGFYKSYLNSVQYQFGLSSFELSPWSWVTYQFIHGSFMHLLGNMLVIFMLLRYLEKRVSETWLMTVYLFSGFAGGVAFLLVDKTGGMAVVGASAAASGLMSFLLATNGNRLMPWGYLIAPVKNGYGQIYLPVFFLFPVFLISDFVTLLWEPTGVAANVAVSAHVGGALMGFALGTFYLFFRSKAASHRVLSYNDGLHELS</sequence>
<feature type="transmembrane region" description="Helical" evidence="5">
    <location>
        <begin position="202"/>
        <end position="222"/>
    </location>
</feature>
<keyword evidence="2 5" id="KW-0812">Transmembrane</keyword>
<dbReference type="eggNOG" id="COG0705">
    <property type="taxonomic scope" value="Bacteria"/>
</dbReference>
<evidence type="ECO:0000313" key="7">
    <source>
        <dbReference type="EMBL" id="AGH95875.1"/>
    </source>
</evidence>
<proteinExistence type="predicted"/>
<dbReference type="InterPro" id="IPR022764">
    <property type="entry name" value="Peptidase_S54_rhomboid_dom"/>
</dbReference>
<dbReference type="SUPFAM" id="SSF144091">
    <property type="entry name" value="Rhomboid-like"/>
    <property type="match status" value="1"/>
</dbReference>
<dbReference type="OrthoDB" id="9814037at2"/>
<dbReference type="GO" id="GO:0016020">
    <property type="term" value="C:membrane"/>
    <property type="evidence" value="ECO:0007669"/>
    <property type="project" value="UniProtKB-SubCell"/>
</dbReference>
<name>M4VBL5_9BACT</name>
<dbReference type="PANTHER" id="PTHR43066">
    <property type="entry name" value="RHOMBOID-RELATED PROTEIN"/>
    <property type="match status" value="1"/>
</dbReference>
<gene>
    <name evidence="7" type="ORF">A11Q_1659</name>
</gene>
<reference evidence="7 8" key="1">
    <citation type="journal article" date="2013" name="ISME J.">
        <title>By their genes ye shall know them: genomic signatures of predatory bacteria.</title>
        <authorList>
            <person name="Pasternak Z."/>
            <person name="Pietrokovski S."/>
            <person name="Rotem O."/>
            <person name="Gophna U."/>
            <person name="Lurie-Weinberger M.N."/>
            <person name="Jurkevitch E."/>
        </authorList>
    </citation>
    <scope>NUCLEOTIDE SEQUENCE [LARGE SCALE GENOMIC DNA]</scope>
    <source>
        <strain evidence="7 8">JSS</strain>
    </source>
</reference>
<dbReference type="Proteomes" id="UP000012040">
    <property type="component" value="Chromosome"/>
</dbReference>
<feature type="transmembrane region" description="Helical" evidence="5">
    <location>
        <begin position="243"/>
        <end position="264"/>
    </location>
</feature>
<comment type="subcellular location">
    <subcellularLocation>
        <location evidence="1">Membrane</location>
        <topology evidence="1">Multi-pass membrane protein</topology>
    </subcellularLocation>
</comment>
<evidence type="ECO:0000256" key="1">
    <source>
        <dbReference type="ARBA" id="ARBA00004141"/>
    </source>
</evidence>
<feature type="transmembrane region" description="Helical" evidence="5">
    <location>
        <begin position="270"/>
        <end position="295"/>
    </location>
</feature>
<keyword evidence="3 5" id="KW-1133">Transmembrane helix</keyword>
<evidence type="ECO:0000259" key="6">
    <source>
        <dbReference type="Pfam" id="PF01694"/>
    </source>
</evidence>
<organism evidence="7 8">
    <name type="scientific">Pseudobdellovibrio exovorus JSS</name>
    <dbReference type="NCBI Taxonomy" id="1184267"/>
    <lineage>
        <taxon>Bacteria</taxon>
        <taxon>Pseudomonadati</taxon>
        <taxon>Bdellovibrionota</taxon>
        <taxon>Bdellovibrionia</taxon>
        <taxon>Bdellovibrionales</taxon>
        <taxon>Pseudobdellovibrionaceae</taxon>
        <taxon>Pseudobdellovibrio</taxon>
    </lineage>
</organism>
<keyword evidence="4 5" id="KW-0472">Membrane</keyword>
<feature type="domain" description="Peptidase S54 rhomboid" evidence="6">
    <location>
        <begin position="139"/>
        <end position="292"/>
    </location>
</feature>
<dbReference type="PANTHER" id="PTHR43066:SF11">
    <property type="entry name" value="PEPTIDASE S54 RHOMBOID DOMAIN-CONTAINING PROTEIN"/>
    <property type="match status" value="1"/>
</dbReference>
<dbReference type="InterPro" id="IPR035952">
    <property type="entry name" value="Rhomboid-like_sf"/>
</dbReference>
<dbReference type="KEGG" id="bex:A11Q_1659"/>
<dbReference type="Pfam" id="PF01694">
    <property type="entry name" value="Rhomboid"/>
    <property type="match status" value="1"/>
</dbReference>
<dbReference type="EMBL" id="CP003537">
    <property type="protein sequence ID" value="AGH95875.1"/>
    <property type="molecule type" value="Genomic_DNA"/>
</dbReference>
<feature type="transmembrane region" description="Helical" evidence="5">
    <location>
        <begin position="21"/>
        <end position="38"/>
    </location>
</feature>
<dbReference type="Gene3D" id="1.20.1540.10">
    <property type="entry name" value="Rhomboid-like"/>
    <property type="match status" value="1"/>
</dbReference>
<feature type="transmembrane region" description="Helical" evidence="5">
    <location>
        <begin position="176"/>
        <end position="196"/>
    </location>
</feature>
<dbReference type="STRING" id="1184267.A11Q_1659"/>
<evidence type="ECO:0000256" key="4">
    <source>
        <dbReference type="ARBA" id="ARBA00023136"/>
    </source>
</evidence>
<evidence type="ECO:0000256" key="5">
    <source>
        <dbReference type="SAM" id="Phobius"/>
    </source>
</evidence>
<keyword evidence="8" id="KW-1185">Reference proteome</keyword>